<reference evidence="4" key="1">
    <citation type="submission" date="2017-01" db="EMBL/GenBank/DDBJ databases">
        <authorList>
            <person name="Varghese N."/>
            <person name="Submissions S."/>
        </authorList>
    </citation>
    <scope>NUCLEOTIDE SEQUENCE [LARGE SCALE GENOMIC DNA]</scope>
    <source>
        <strain evidence="4">DM9</strain>
    </source>
</reference>
<keyword evidence="1" id="KW-0560">Oxidoreductase</keyword>
<dbReference type="RefSeq" id="WP_076422027.1">
    <property type="nucleotide sequence ID" value="NZ_FTNM01000002.1"/>
</dbReference>
<dbReference type="Gene3D" id="3.40.605.10">
    <property type="entry name" value="Aldehyde Dehydrogenase, Chain A, domain 1"/>
    <property type="match status" value="1"/>
</dbReference>
<dbReference type="Proteomes" id="UP000185924">
    <property type="component" value="Unassembled WGS sequence"/>
</dbReference>
<dbReference type="Pfam" id="PF00171">
    <property type="entry name" value="Aldedh"/>
    <property type="match status" value="1"/>
</dbReference>
<dbReference type="EMBL" id="FTNM01000002">
    <property type="protein sequence ID" value="SIR00845.1"/>
    <property type="molecule type" value="Genomic_DNA"/>
</dbReference>
<dbReference type="InterPro" id="IPR050740">
    <property type="entry name" value="Aldehyde_DH_Superfamily"/>
</dbReference>
<evidence type="ECO:0000256" key="1">
    <source>
        <dbReference type="ARBA" id="ARBA00023002"/>
    </source>
</evidence>
<sequence length="484" mass="52763">MSFDAIFTKADMAFGRYKKLHAAAKAELLRTIAKEIEQLGDELLETAHQESNLPLARLTGERGRTINQLRLFASLLEEGSWLEATIDTAIPDRTPIPRPDLRRMLIPLGPVVVFGASNFPLAFSTAGGDTASALAAGCPVIYKEHPAHPKTSQLVYRAIQKALQRCELPEGIFQHVSGGTDVGQQLVQHPQAKAVAFTGSFKGGKAIFDLACQRPVPIPVFAEMGSVNPIFVLPEKTKGNGEQLATQAAQSVLLGVGQFCTCPGLVFYPASEANHTFLETFAEKLRDAPAEKMLHETICSNYYQDLKGLHTHEGVEMILAPAEDVLTGGAALAKTTAQQWLQHPTLQEEVFGPYAMVVTYENQEELEQVAGKLQGQLTCTIWGTDNELKQAEKLVDTLREKCGRLLFSGVPTGVEVSHAMTHGGPFPATTDSRSTSVGTYAIKRFARPFTFQSAPQELLPAELKDDNPDKVWRTINGQLTQDSI</sequence>
<dbReference type="InterPro" id="IPR016162">
    <property type="entry name" value="Ald_DH_N"/>
</dbReference>
<dbReference type="GO" id="GO:0016620">
    <property type="term" value="F:oxidoreductase activity, acting on the aldehyde or oxo group of donors, NAD or NADP as acceptor"/>
    <property type="evidence" value="ECO:0007669"/>
    <property type="project" value="InterPro"/>
</dbReference>
<proteinExistence type="predicted"/>
<feature type="domain" description="Aldehyde dehydrogenase" evidence="2">
    <location>
        <begin position="3"/>
        <end position="407"/>
    </location>
</feature>
<dbReference type="AlphaFoldDB" id="A0A1N6XES5"/>
<evidence type="ECO:0000313" key="3">
    <source>
        <dbReference type="EMBL" id="SIR00845.1"/>
    </source>
</evidence>
<dbReference type="OrthoDB" id="9770537at2"/>
<accession>A0A1N6XES5</accession>
<evidence type="ECO:0000259" key="2">
    <source>
        <dbReference type="Pfam" id="PF00171"/>
    </source>
</evidence>
<dbReference type="PANTHER" id="PTHR43353">
    <property type="entry name" value="SUCCINATE-SEMIALDEHYDE DEHYDROGENASE, MITOCHONDRIAL"/>
    <property type="match status" value="1"/>
</dbReference>
<dbReference type="SUPFAM" id="SSF53720">
    <property type="entry name" value="ALDH-like"/>
    <property type="match status" value="1"/>
</dbReference>
<dbReference type="STRING" id="1077936.SAMN05421545_2100"/>
<protein>
    <submittedName>
        <fullName evidence="3">NADP-dependent aldehyde dehydrogenase</fullName>
    </submittedName>
</protein>
<dbReference type="PANTHER" id="PTHR43353:SF3">
    <property type="entry name" value="ALDEHYDE DEHYDROGENASE-RELATED"/>
    <property type="match status" value="1"/>
</dbReference>
<dbReference type="Gene3D" id="3.40.309.10">
    <property type="entry name" value="Aldehyde Dehydrogenase, Chain A, domain 2"/>
    <property type="match status" value="1"/>
</dbReference>
<dbReference type="CDD" id="cd07129">
    <property type="entry name" value="ALDH_KGSADH"/>
    <property type="match status" value="1"/>
</dbReference>
<evidence type="ECO:0000313" key="4">
    <source>
        <dbReference type="Proteomes" id="UP000185924"/>
    </source>
</evidence>
<dbReference type="InterPro" id="IPR044151">
    <property type="entry name" value="ALDH_KGSADH"/>
</dbReference>
<gene>
    <name evidence="3" type="ORF">SAMN05421545_2100</name>
</gene>
<dbReference type="InterPro" id="IPR015590">
    <property type="entry name" value="Aldehyde_DH_dom"/>
</dbReference>
<name>A0A1N6XES5_9BACT</name>
<dbReference type="InterPro" id="IPR016161">
    <property type="entry name" value="Ald_DH/histidinol_DH"/>
</dbReference>
<organism evidence="3 4">
    <name type="scientific">Pontibacter lucknowensis</name>
    <dbReference type="NCBI Taxonomy" id="1077936"/>
    <lineage>
        <taxon>Bacteria</taxon>
        <taxon>Pseudomonadati</taxon>
        <taxon>Bacteroidota</taxon>
        <taxon>Cytophagia</taxon>
        <taxon>Cytophagales</taxon>
        <taxon>Hymenobacteraceae</taxon>
        <taxon>Pontibacter</taxon>
    </lineage>
</organism>
<keyword evidence="4" id="KW-1185">Reference proteome</keyword>
<dbReference type="InterPro" id="IPR016163">
    <property type="entry name" value="Ald_DH_C"/>
</dbReference>